<dbReference type="NCBIfam" id="TIGR03243">
    <property type="entry name" value="arg_catab_AOST"/>
    <property type="match status" value="1"/>
</dbReference>
<evidence type="ECO:0000256" key="2">
    <source>
        <dbReference type="ARBA" id="ARBA00022679"/>
    </source>
</evidence>
<gene>
    <name evidence="5" type="primary">astA</name>
    <name evidence="5" type="ORF">DV711_14175</name>
</gene>
<dbReference type="GO" id="GO:0006527">
    <property type="term" value="P:L-arginine catabolic process"/>
    <property type="evidence" value="ECO:0007669"/>
    <property type="project" value="UniProtKB-UniRule"/>
</dbReference>
<dbReference type="Gene3D" id="3.40.630.30">
    <property type="match status" value="1"/>
</dbReference>
<dbReference type="Pfam" id="PF04958">
    <property type="entry name" value="AstA"/>
    <property type="match status" value="1"/>
</dbReference>
<dbReference type="OrthoDB" id="21121at2"/>
<keyword evidence="3 5" id="KW-0012">Acyltransferase</keyword>
<dbReference type="InterPro" id="IPR017650">
    <property type="entry name" value="Arginine_N-succinylTrfase"/>
</dbReference>
<dbReference type="RefSeq" id="WP_114696379.1">
    <property type="nucleotide sequence ID" value="NZ_QQOH01000004.1"/>
</dbReference>
<dbReference type="InterPro" id="IPR007041">
    <property type="entry name" value="Arg_succinylTrfase_AstA/AruG"/>
</dbReference>
<keyword evidence="1" id="KW-0056">Arginine metabolism</keyword>
<evidence type="ECO:0000313" key="5">
    <source>
        <dbReference type="EMBL" id="RDE18764.1"/>
    </source>
</evidence>
<evidence type="ECO:0000313" key="6">
    <source>
        <dbReference type="Proteomes" id="UP000253769"/>
    </source>
</evidence>
<dbReference type="NCBIfam" id="TIGR03244">
    <property type="entry name" value="arg_catab_AstA"/>
    <property type="match status" value="1"/>
</dbReference>
<dbReference type="Gene3D" id="2.40.40.20">
    <property type="match status" value="1"/>
</dbReference>
<dbReference type="EC" id="2.3.1.109" evidence="4"/>
<sequence>MNVIRPIERDDLSALLRIAELSGPGFTSLPLHPELLEQRINQSIASLQLASGRLDGDHYLFVLEHGETGEVIGTTAISSRVGMRDPWYHYRIGTVVHASREMGIHNRFNTLYLCNDYTGHSEVCSLFLDPAYRRDRNGTLLSKCRFLFMAQFPERFAERVIAEMRGVSNDAGGSPFWEGLGRHFFSMEFSEADYLTGLGNKSFIAELMPKHSIYIHLLPESAQQVIGEVHRNTRPARKMLEDEGFHFEGYVDIFDAGPTLICRLSDIRSVCYSERQQLSKVVNKLPPGQACLLANTRLQGFRCILTELPYFPEGQLQLSRIQAEALQVEPGDGLRLVPLALTRKRSQVESAGEPHE</sequence>
<protein>
    <recommendedName>
        <fullName evidence="4">Arginine N-succinyltransferase</fullName>
        <ecNumber evidence="4">2.3.1.109</ecNumber>
    </recommendedName>
</protein>
<dbReference type="GO" id="GO:0008791">
    <property type="term" value="F:arginine N-succinyltransferase activity"/>
    <property type="evidence" value="ECO:0007669"/>
    <property type="project" value="UniProtKB-UniRule"/>
</dbReference>
<dbReference type="PANTHER" id="PTHR30420">
    <property type="entry name" value="N-SUCCINYLARGININE DIHYDROLASE"/>
    <property type="match status" value="1"/>
</dbReference>
<dbReference type="InterPro" id="IPR016181">
    <property type="entry name" value="Acyl_CoA_acyltransferase"/>
</dbReference>
<keyword evidence="2 5" id="KW-0808">Transferase</keyword>
<evidence type="ECO:0000256" key="4">
    <source>
        <dbReference type="NCBIfam" id="TIGR03244"/>
    </source>
</evidence>
<comment type="caution">
    <text evidence="5">The sequence shown here is derived from an EMBL/GenBank/DDBJ whole genome shotgun (WGS) entry which is preliminary data.</text>
</comment>
<evidence type="ECO:0000256" key="3">
    <source>
        <dbReference type="ARBA" id="ARBA00023315"/>
    </source>
</evidence>
<evidence type="ECO:0000256" key="1">
    <source>
        <dbReference type="ARBA" id="ARBA00022503"/>
    </source>
</evidence>
<dbReference type="AlphaFoldDB" id="A0A369WDJ5"/>
<keyword evidence="6" id="KW-1185">Reference proteome</keyword>
<name>A0A369WDJ5_9GAMM</name>
<organism evidence="5 6">
    <name type="scientific">Motiliproteus coralliicola</name>
    <dbReference type="NCBI Taxonomy" id="2283196"/>
    <lineage>
        <taxon>Bacteria</taxon>
        <taxon>Pseudomonadati</taxon>
        <taxon>Pseudomonadota</taxon>
        <taxon>Gammaproteobacteria</taxon>
        <taxon>Oceanospirillales</taxon>
        <taxon>Oceanospirillaceae</taxon>
        <taxon>Motiliproteus</taxon>
    </lineage>
</organism>
<dbReference type="EMBL" id="QQOH01000004">
    <property type="protein sequence ID" value="RDE18764.1"/>
    <property type="molecule type" value="Genomic_DNA"/>
</dbReference>
<dbReference type="Proteomes" id="UP000253769">
    <property type="component" value="Unassembled WGS sequence"/>
</dbReference>
<proteinExistence type="predicted"/>
<reference evidence="5 6" key="1">
    <citation type="submission" date="2018-07" db="EMBL/GenBank/DDBJ databases">
        <title>Motiliproteus coralliicola sp. nov., a bacterium isolated from Coral.</title>
        <authorList>
            <person name="Wang G."/>
        </authorList>
    </citation>
    <scope>NUCLEOTIDE SEQUENCE [LARGE SCALE GENOMIC DNA]</scope>
    <source>
        <strain evidence="5 6">C34</strain>
    </source>
</reference>
<dbReference type="PANTHER" id="PTHR30420:SF1">
    <property type="entry name" value="ARGININE N-SUCCINYLTRANSFERASE"/>
    <property type="match status" value="1"/>
</dbReference>
<dbReference type="SUPFAM" id="SSF55729">
    <property type="entry name" value="Acyl-CoA N-acyltransferases (Nat)"/>
    <property type="match status" value="1"/>
</dbReference>
<accession>A0A369WDJ5</accession>